<evidence type="ECO:0000313" key="2">
    <source>
        <dbReference type="Proteomes" id="UP000236291"/>
    </source>
</evidence>
<protein>
    <submittedName>
        <fullName evidence="1">Uncharacterized protein</fullName>
    </submittedName>
</protein>
<gene>
    <name evidence="1" type="ORF">L195_g064288</name>
</gene>
<reference evidence="1 2" key="2">
    <citation type="journal article" date="2017" name="Front. Plant Sci.">
        <title>Gene Classification and Mining of Molecular Markers Useful in Red Clover (Trifolium pratense) Breeding.</title>
        <authorList>
            <person name="Istvanek J."/>
            <person name="Dluhosova J."/>
            <person name="Dluhos P."/>
            <person name="Patkova L."/>
            <person name="Nedelnik J."/>
            <person name="Repkova J."/>
        </authorList>
    </citation>
    <scope>NUCLEOTIDE SEQUENCE [LARGE SCALE GENOMIC DNA]</scope>
    <source>
        <strain evidence="2">cv. Tatra</strain>
        <tissue evidence="1">Young leaves</tissue>
    </source>
</reference>
<accession>A0A2K3KS73</accession>
<sequence length="44" mass="4903">FDDSEEDCLLEDNFDTVADETVVDETVVEENVVDEPVTKGKGKK</sequence>
<dbReference type="AlphaFoldDB" id="A0A2K3KS73"/>
<feature type="non-terminal residue" evidence="1">
    <location>
        <position position="44"/>
    </location>
</feature>
<comment type="caution">
    <text evidence="1">The sequence shown here is derived from an EMBL/GenBank/DDBJ whole genome shotgun (WGS) entry which is preliminary data.</text>
</comment>
<name>A0A2K3KS73_TRIPR</name>
<dbReference type="Proteomes" id="UP000236291">
    <property type="component" value="Unassembled WGS sequence"/>
</dbReference>
<evidence type="ECO:0000313" key="1">
    <source>
        <dbReference type="EMBL" id="PNX69115.1"/>
    </source>
</evidence>
<organism evidence="1 2">
    <name type="scientific">Trifolium pratense</name>
    <name type="common">Red clover</name>
    <dbReference type="NCBI Taxonomy" id="57577"/>
    <lineage>
        <taxon>Eukaryota</taxon>
        <taxon>Viridiplantae</taxon>
        <taxon>Streptophyta</taxon>
        <taxon>Embryophyta</taxon>
        <taxon>Tracheophyta</taxon>
        <taxon>Spermatophyta</taxon>
        <taxon>Magnoliopsida</taxon>
        <taxon>eudicotyledons</taxon>
        <taxon>Gunneridae</taxon>
        <taxon>Pentapetalae</taxon>
        <taxon>rosids</taxon>
        <taxon>fabids</taxon>
        <taxon>Fabales</taxon>
        <taxon>Fabaceae</taxon>
        <taxon>Papilionoideae</taxon>
        <taxon>50 kb inversion clade</taxon>
        <taxon>NPAAA clade</taxon>
        <taxon>Hologalegina</taxon>
        <taxon>IRL clade</taxon>
        <taxon>Trifolieae</taxon>
        <taxon>Trifolium</taxon>
    </lineage>
</organism>
<feature type="non-terminal residue" evidence="1">
    <location>
        <position position="1"/>
    </location>
</feature>
<dbReference type="EMBL" id="ASHM01241848">
    <property type="protein sequence ID" value="PNX69115.1"/>
    <property type="molecule type" value="Genomic_DNA"/>
</dbReference>
<reference evidence="1 2" key="1">
    <citation type="journal article" date="2014" name="Am. J. Bot.">
        <title>Genome assembly and annotation for red clover (Trifolium pratense; Fabaceae).</title>
        <authorList>
            <person name="Istvanek J."/>
            <person name="Jaros M."/>
            <person name="Krenek A."/>
            <person name="Repkova J."/>
        </authorList>
    </citation>
    <scope>NUCLEOTIDE SEQUENCE [LARGE SCALE GENOMIC DNA]</scope>
    <source>
        <strain evidence="2">cv. Tatra</strain>
        <tissue evidence="1">Young leaves</tissue>
    </source>
</reference>
<proteinExistence type="predicted"/>